<keyword evidence="2" id="KW-0560">Oxidoreductase</keyword>
<dbReference type="Gene3D" id="3.40.50.720">
    <property type="entry name" value="NAD(P)-binding Rossmann-like Domain"/>
    <property type="match status" value="1"/>
</dbReference>
<gene>
    <name evidence="4" type="ORF">FD01_GL002112</name>
</gene>
<dbReference type="SUPFAM" id="SSF51735">
    <property type="entry name" value="NAD(P)-binding Rossmann-fold domains"/>
    <property type="match status" value="1"/>
</dbReference>
<evidence type="ECO:0000256" key="3">
    <source>
        <dbReference type="RuleBase" id="RU000363"/>
    </source>
</evidence>
<evidence type="ECO:0000256" key="1">
    <source>
        <dbReference type="ARBA" id="ARBA00006484"/>
    </source>
</evidence>
<proteinExistence type="inferred from homology"/>
<comment type="similarity">
    <text evidence="1 3">Belongs to the short-chain dehydrogenases/reductases (SDR) family.</text>
</comment>
<evidence type="ECO:0000313" key="5">
    <source>
        <dbReference type="Proteomes" id="UP000051790"/>
    </source>
</evidence>
<accession>A0A0R1QLR8</accession>
<dbReference type="Proteomes" id="UP000051790">
    <property type="component" value="Unassembled WGS sequence"/>
</dbReference>
<keyword evidence="5" id="KW-1185">Reference proteome</keyword>
<dbReference type="EMBL" id="AZEU01000240">
    <property type="protein sequence ID" value="KRL41915.1"/>
    <property type="molecule type" value="Genomic_DNA"/>
</dbReference>
<dbReference type="GO" id="GO:0016491">
    <property type="term" value="F:oxidoreductase activity"/>
    <property type="evidence" value="ECO:0007669"/>
    <property type="project" value="UniProtKB-KW"/>
</dbReference>
<dbReference type="PATRIC" id="fig|1423769.4.peg.2270"/>
<name>A0A0R1QLR8_9LACO</name>
<protein>
    <submittedName>
        <fullName evidence="4">Short-chain dehydrogenase</fullName>
    </submittedName>
</protein>
<evidence type="ECO:0000256" key="2">
    <source>
        <dbReference type="ARBA" id="ARBA00023002"/>
    </source>
</evidence>
<dbReference type="AlphaFoldDB" id="A0A0R1QLR8"/>
<dbReference type="InterPro" id="IPR002347">
    <property type="entry name" value="SDR_fam"/>
</dbReference>
<dbReference type="PRINTS" id="PR00080">
    <property type="entry name" value="SDRFAMILY"/>
</dbReference>
<comment type="caution">
    <text evidence="4">The sequence shown here is derived from an EMBL/GenBank/DDBJ whole genome shotgun (WGS) entry which is preliminary data.</text>
</comment>
<dbReference type="InterPro" id="IPR036291">
    <property type="entry name" value="NAD(P)-bd_dom_sf"/>
</dbReference>
<dbReference type="Pfam" id="PF00106">
    <property type="entry name" value="adh_short"/>
    <property type="match status" value="1"/>
</dbReference>
<dbReference type="CDD" id="cd05374">
    <property type="entry name" value="17beta-HSD-like_SDR_c"/>
    <property type="match status" value="1"/>
</dbReference>
<organism evidence="4 5">
    <name type="scientific">Lacticaseibacillus manihotivorans DSM 13343 = JCM 12514</name>
    <dbReference type="NCBI Taxonomy" id="1423769"/>
    <lineage>
        <taxon>Bacteria</taxon>
        <taxon>Bacillati</taxon>
        <taxon>Bacillota</taxon>
        <taxon>Bacilli</taxon>
        <taxon>Lactobacillales</taxon>
        <taxon>Lactobacillaceae</taxon>
        <taxon>Lacticaseibacillus</taxon>
    </lineage>
</organism>
<dbReference type="PANTHER" id="PTHR44169">
    <property type="entry name" value="NADPH-DEPENDENT 1-ACYLDIHYDROXYACETONE PHOSPHATE REDUCTASE"/>
    <property type="match status" value="1"/>
</dbReference>
<evidence type="ECO:0000313" key="4">
    <source>
        <dbReference type="EMBL" id="KRL41915.1"/>
    </source>
</evidence>
<dbReference type="PRINTS" id="PR00081">
    <property type="entry name" value="GDHRDH"/>
</dbReference>
<dbReference type="PANTHER" id="PTHR44169:SF6">
    <property type="entry name" value="NADPH-DEPENDENT 1-ACYLDIHYDROXYACETONE PHOSPHATE REDUCTASE"/>
    <property type="match status" value="1"/>
</dbReference>
<sequence>MVKEGGNMSQKTILITGASSGMGKAATELFAQRGWLVFAGARRVEKIPTGDNIHPMHLDVCDHNSNLAFVAGALTQQTRLDVLLNNAGYGEFGPLEEVPLASARKQLETNLLGAADLAQIVLPIMRRQGYGRIINNSSIGGDLYTPLGGWYYVSKHALNTWSDTLDSEIRSFGLRSVIVEPGGTQSNWLSIAMDHAKANLQPDSAYRQLTDTVGGLYSHSSFMTGATSEQLAEVFYQAATAKRPKSRYYHACTDRLMANFARIHPELFRHGLNLAVDFALKMHRFDSNEAEPETED</sequence>
<reference evidence="4 5" key="1">
    <citation type="journal article" date="2015" name="Genome Announc.">
        <title>Expanding the biotechnology potential of lactobacilli through comparative genomics of 213 strains and associated genera.</title>
        <authorList>
            <person name="Sun Z."/>
            <person name="Harris H.M."/>
            <person name="McCann A."/>
            <person name="Guo C."/>
            <person name="Argimon S."/>
            <person name="Zhang W."/>
            <person name="Yang X."/>
            <person name="Jeffery I.B."/>
            <person name="Cooney J.C."/>
            <person name="Kagawa T.F."/>
            <person name="Liu W."/>
            <person name="Song Y."/>
            <person name="Salvetti E."/>
            <person name="Wrobel A."/>
            <person name="Rasinkangas P."/>
            <person name="Parkhill J."/>
            <person name="Rea M.C."/>
            <person name="O'Sullivan O."/>
            <person name="Ritari J."/>
            <person name="Douillard F.P."/>
            <person name="Paul Ross R."/>
            <person name="Yang R."/>
            <person name="Briner A.E."/>
            <person name="Felis G.E."/>
            <person name="de Vos W.M."/>
            <person name="Barrangou R."/>
            <person name="Klaenhammer T.R."/>
            <person name="Caufield P.W."/>
            <person name="Cui Y."/>
            <person name="Zhang H."/>
            <person name="O'Toole P.W."/>
        </authorList>
    </citation>
    <scope>NUCLEOTIDE SEQUENCE [LARGE SCALE GENOMIC DNA]</scope>
    <source>
        <strain evidence="4 5">DSM 13343</strain>
    </source>
</reference>